<accession>B7KRL6</accession>
<evidence type="ECO:0000313" key="2">
    <source>
        <dbReference type="Proteomes" id="UP000002385"/>
    </source>
</evidence>
<organism evidence="1 2">
    <name type="scientific">Methylorubrum extorquens (strain CM4 / NCIMB 13688)</name>
    <name type="common">Methylobacterium extorquens</name>
    <dbReference type="NCBI Taxonomy" id="440085"/>
    <lineage>
        <taxon>Bacteria</taxon>
        <taxon>Pseudomonadati</taxon>
        <taxon>Pseudomonadota</taxon>
        <taxon>Alphaproteobacteria</taxon>
        <taxon>Hyphomicrobiales</taxon>
        <taxon>Methylobacteriaceae</taxon>
        <taxon>Methylorubrum</taxon>
    </lineage>
</organism>
<dbReference type="HOGENOM" id="CLU_1561124_0_0_5"/>
<proteinExistence type="predicted"/>
<evidence type="ECO:0000313" key="1">
    <source>
        <dbReference type="EMBL" id="ACK85543.1"/>
    </source>
</evidence>
<dbReference type="EMBL" id="CP001298">
    <property type="protein sequence ID" value="ACK85543.1"/>
    <property type="molecule type" value="Genomic_DNA"/>
</dbReference>
<reference evidence="1 2" key="2">
    <citation type="journal article" date="2012" name="J. Bacteriol.">
        <title>Complete genome sequences of six strains of the genus Methylobacterium.</title>
        <authorList>
            <person name="Marx C.J."/>
            <person name="Bringel F."/>
            <person name="Chistoserdova L."/>
            <person name="Moulin L."/>
            <person name="Farhan Ul Haque M."/>
            <person name="Fleischman D.E."/>
            <person name="Gruffaz C."/>
            <person name="Jourand P."/>
            <person name="Knief C."/>
            <person name="Lee M.C."/>
            <person name="Muller E.E."/>
            <person name="Nadalig T."/>
            <person name="Peyraud R."/>
            <person name="Roselli S."/>
            <person name="Russ L."/>
            <person name="Goodwin L.A."/>
            <person name="Ivanova N."/>
            <person name="Kyrpides N."/>
            <person name="Lajus A."/>
            <person name="Land M.L."/>
            <person name="Medigue C."/>
            <person name="Mikhailova N."/>
            <person name="Nolan M."/>
            <person name="Woyke T."/>
            <person name="Stolyar S."/>
            <person name="Vorholt J.A."/>
            <person name="Vuilleumier S."/>
        </authorList>
    </citation>
    <scope>NUCLEOTIDE SEQUENCE [LARGE SCALE GENOMIC DNA]</scope>
    <source>
        <strain evidence="2">CM4 / NCIMB 13688</strain>
    </source>
</reference>
<sequence length="171" mass="18921">MTSFADFLAATQVDPSPALTAAVQSLQDEGHPIRLVIHNEDTGQVLMMDPEGNLAIAPGAIRELVTGEPWRDPGTLNPIATHAVRRSKKRLAAHEAEVRSMLLQLVRYHEPELGRHPSANDFIDEIIAKLRKPYIRGGLSALSDNCERWETITGICLEVMREMLVPNTTAH</sequence>
<reference evidence="2" key="1">
    <citation type="submission" date="2008-12" db="EMBL/GenBank/DDBJ databases">
        <title>Complete sequence of chromosome of Methylobacterium chloromethanicum CM4.</title>
        <authorList>
            <consortium name="US DOE Joint Genome Institute"/>
            <person name="Lucas S."/>
            <person name="Copeland A."/>
            <person name="Lapidus A."/>
            <person name="Glavina del Rio T."/>
            <person name="Dalin E."/>
            <person name="Tice H."/>
            <person name="Bruce D."/>
            <person name="Goodwin L."/>
            <person name="Pitluck S."/>
            <person name="Chertkov O."/>
            <person name="Brettin T."/>
            <person name="Detter J.C."/>
            <person name="Han C."/>
            <person name="Larimer F."/>
            <person name="Land M."/>
            <person name="Hauser L."/>
            <person name="Kyrpides N."/>
            <person name="Mikhailova N."/>
            <person name="Marx C."/>
            <person name="Richardson P."/>
        </authorList>
    </citation>
    <scope>NUCLEOTIDE SEQUENCE [LARGE SCALE GENOMIC DNA]</scope>
    <source>
        <strain evidence="2">CM4 / NCIMB 13688</strain>
    </source>
</reference>
<dbReference type="KEGG" id="mch:Mchl_4769"/>
<gene>
    <name evidence="1" type="ordered locus">Mchl_4769</name>
</gene>
<dbReference type="AlphaFoldDB" id="B7KRL6"/>
<name>B7KRL6_METC4</name>
<dbReference type="Proteomes" id="UP000002385">
    <property type="component" value="Chromosome"/>
</dbReference>
<protein>
    <submittedName>
        <fullName evidence="1">Uncharacterized protein</fullName>
    </submittedName>
</protein>
<dbReference type="RefSeq" id="WP_015952527.1">
    <property type="nucleotide sequence ID" value="NC_011757.1"/>
</dbReference>